<accession>D1C3C5</accession>
<name>D1C3C5_SPHTD</name>
<dbReference type="OrthoDB" id="158257at2"/>
<dbReference type="InterPro" id="IPR019060">
    <property type="entry name" value="DUF2382"/>
</dbReference>
<evidence type="ECO:0000313" key="4">
    <source>
        <dbReference type="Proteomes" id="UP000002027"/>
    </source>
</evidence>
<dbReference type="PANTHER" id="PTHR38463">
    <property type="entry name" value="STRESS RESPONSE PROTEIN YSNF"/>
    <property type="match status" value="1"/>
</dbReference>
<reference evidence="3 4" key="2">
    <citation type="journal article" date="2010" name="Stand. Genomic Sci.">
        <title>Complete genome sequence of Desulfohalobium retbaense type strain (HR(100)).</title>
        <authorList>
            <person name="Spring S."/>
            <person name="Nolan M."/>
            <person name="Lapidus A."/>
            <person name="Glavina Del Rio T."/>
            <person name="Copeland A."/>
            <person name="Tice H."/>
            <person name="Cheng J.F."/>
            <person name="Lucas S."/>
            <person name="Land M."/>
            <person name="Chen F."/>
            <person name="Bruce D."/>
            <person name="Goodwin L."/>
            <person name="Pitluck S."/>
            <person name="Ivanova N."/>
            <person name="Mavromatis K."/>
            <person name="Mikhailova N."/>
            <person name="Pati A."/>
            <person name="Chen A."/>
            <person name="Palaniappan K."/>
            <person name="Hauser L."/>
            <person name="Chang Y.J."/>
            <person name="Jeffries C.D."/>
            <person name="Munk C."/>
            <person name="Kiss H."/>
            <person name="Chain P."/>
            <person name="Han C."/>
            <person name="Brettin T."/>
            <person name="Detter J.C."/>
            <person name="Schuler E."/>
            <person name="Goker M."/>
            <person name="Rohde M."/>
            <person name="Bristow J."/>
            <person name="Eisen J.A."/>
            <person name="Markowitz V."/>
            <person name="Hugenholtz P."/>
            <person name="Kyrpides N.C."/>
            <person name="Klenk H.P."/>
        </authorList>
    </citation>
    <scope>NUCLEOTIDE SEQUENCE [LARGE SCALE GENOMIC DNA]</scope>
    <source>
        <strain evidence="4">ATCC 49802 / DSM 20745 / S 6022</strain>
    </source>
</reference>
<dbReference type="Proteomes" id="UP000002027">
    <property type="component" value="Chromosome 1"/>
</dbReference>
<dbReference type="HOGENOM" id="CLU_1053396_0_0_0"/>
<feature type="domain" description="DUF2382" evidence="2">
    <location>
        <begin position="131"/>
        <end position="241"/>
    </location>
</feature>
<reference evidence="4" key="1">
    <citation type="submission" date="2009-11" db="EMBL/GenBank/DDBJ databases">
        <title>The complete chromosome 1 of Sphaerobacter thermophilus DSM 20745.</title>
        <authorList>
            <person name="Lucas S."/>
            <person name="Copeland A."/>
            <person name="Lapidus A."/>
            <person name="Glavina del Rio T."/>
            <person name="Dalin E."/>
            <person name="Tice H."/>
            <person name="Bruce D."/>
            <person name="Goodwin L."/>
            <person name="Pitluck S."/>
            <person name="Kyrpides N."/>
            <person name="Mavromatis K."/>
            <person name="Ivanova N."/>
            <person name="Mikhailova N."/>
            <person name="LaButti K.M."/>
            <person name="Clum A."/>
            <person name="Sun H.I."/>
            <person name="Brettin T."/>
            <person name="Detter J.C."/>
            <person name="Han C."/>
            <person name="Larimer F."/>
            <person name="Land M."/>
            <person name="Hauser L."/>
            <person name="Markowitz V."/>
            <person name="Cheng J.F."/>
            <person name="Hugenholtz P."/>
            <person name="Woyke T."/>
            <person name="Wu D."/>
            <person name="Steenblock K."/>
            <person name="Schneider S."/>
            <person name="Pukall R."/>
            <person name="Goeker M."/>
            <person name="Klenk H.P."/>
            <person name="Eisen J.A."/>
        </authorList>
    </citation>
    <scope>NUCLEOTIDE SEQUENCE [LARGE SCALE GENOMIC DNA]</scope>
    <source>
        <strain evidence="4">ATCC 49802 / DSM 20745 / S 6022</strain>
    </source>
</reference>
<evidence type="ECO:0000256" key="1">
    <source>
        <dbReference type="SAM" id="MobiDB-lite"/>
    </source>
</evidence>
<dbReference type="KEGG" id="sti:Sthe_1307"/>
<organism evidence="3 4">
    <name type="scientific">Sphaerobacter thermophilus (strain ATCC 49802 / DSM 20745 / KCCM 41009 / NCIMB 13125 / S 6022)</name>
    <dbReference type="NCBI Taxonomy" id="479434"/>
    <lineage>
        <taxon>Bacteria</taxon>
        <taxon>Pseudomonadati</taxon>
        <taxon>Thermomicrobiota</taxon>
        <taxon>Thermomicrobia</taxon>
        <taxon>Sphaerobacterales</taxon>
        <taxon>Sphaerobacterineae</taxon>
        <taxon>Sphaerobacteraceae</taxon>
        <taxon>Sphaerobacter</taxon>
    </lineage>
</organism>
<dbReference type="InParanoid" id="D1C3C5"/>
<protein>
    <recommendedName>
        <fullName evidence="2">DUF2382 domain-containing protein</fullName>
    </recommendedName>
</protein>
<feature type="compositionally biased region" description="Polar residues" evidence="1">
    <location>
        <begin position="43"/>
        <end position="53"/>
    </location>
</feature>
<evidence type="ECO:0000259" key="2">
    <source>
        <dbReference type="Pfam" id="PF09557"/>
    </source>
</evidence>
<proteinExistence type="predicted"/>
<dbReference type="PANTHER" id="PTHR38463:SF1">
    <property type="entry name" value="STRESS RESPONSE PROTEIN YSNF"/>
    <property type="match status" value="1"/>
</dbReference>
<dbReference type="Pfam" id="PF09557">
    <property type="entry name" value="DUF2382"/>
    <property type="match status" value="1"/>
</dbReference>
<dbReference type="InterPro" id="IPR052967">
    <property type="entry name" value="Stress_Response_Assoc"/>
</dbReference>
<feature type="region of interest" description="Disordered" evidence="1">
    <location>
        <begin position="39"/>
        <end position="60"/>
    </location>
</feature>
<dbReference type="AlphaFoldDB" id="D1C3C5"/>
<keyword evidence="4" id="KW-1185">Reference proteome</keyword>
<gene>
    <name evidence="3" type="ordered locus">Sthe_1307</name>
</gene>
<sequence>MARSDRPALVGVFTAPDQAERAVANLYAAGFATDEVGIMRGSDAQSSPSQQTEASEEVAPGTIAGTLAGLGIPDEEAQFYEGELKSGRTIVTVQGDKRSGDARRILRRHGAYDWTDQETSTPEAGDDERTIELREERLVPSAQWREAGEVVVRRVVEEVPASIELDATHEEIDLQRVPVGEVVDERRDPWMEDDVLVIPVYEEQLVVSRRLVLREQLRIRRLRVTEHKVFQDTLRQERVVVEDPNQTGQVHERFVEPETGIEQS</sequence>
<dbReference type="eggNOG" id="COG3861">
    <property type="taxonomic scope" value="Bacteria"/>
</dbReference>
<dbReference type="FunCoup" id="D1C3C5">
    <property type="interactions" value="9"/>
</dbReference>
<dbReference type="EMBL" id="CP001823">
    <property type="protein sequence ID" value="ACZ38742.1"/>
    <property type="molecule type" value="Genomic_DNA"/>
</dbReference>
<evidence type="ECO:0000313" key="3">
    <source>
        <dbReference type="EMBL" id="ACZ38742.1"/>
    </source>
</evidence>
<dbReference type="STRING" id="479434.Sthe_1307"/>